<organism evidence="2">
    <name type="scientific">Dichomitus squalens</name>
    <dbReference type="NCBI Taxonomy" id="114155"/>
    <lineage>
        <taxon>Eukaryota</taxon>
        <taxon>Fungi</taxon>
        <taxon>Dikarya</taxon>
        <taxon>Basidiomycota</taxon>
        <taxon>Agaricomycotina</taxon>
        <taxon>Agaricomycetes</taxon>
        <taxon>Polyporales</taxon>
        <taxon>Polyporaceae</taxon>
        <taxon>Dichomitus</taxon>
    </lineage>
</organism>
<name>A0A4Q9MNJ0_9APHY</name>
<reference evidence="2" key="1">
    <citation type="submission" date="2019-01" db="EMBL/GenBank/DDBJ databases">
        <title>Draft genome sequences of three monokaryotic isolates of the white-rot basidiomycete fungus Dichomitus squalens.</title>
        <authorList>
            <consortium name="DOE Joint Genome Institute"/>
            <person name="Lopez S.C."/>
            <person name="Andreopoulos B."/>
            <person name="Pangilinan J."/>
            <person name="Lipzen A."/>
            <person name="Riley R."/>
            <person name="Ahrendt S."/>
            <person name="Ng V."/>
            <person name="Barry K."/>
            <person name="Daum C."/>
            <person name="Grigoriev I.V."/>
            <person name="Hilden K.S."/>
            <person name="Makela M.R."/>
            <person name="de Vries R.P."/>
        </authorList>
    </citation>
    <scope>NUCLEOTIDE SEQUENCE [LARGE SCALE GENOMIC DNA]</scope>
    <source>
        <strain evidence="2">OM18370.1</strain>
    </source>
</reference>
<dbReference type="EMBL" id="ML143430">
    <property type="protein sequence ID" value="TBU27636.1"/>
    <property type="molecule type" value="Genomic_DNA"/>
</dbReference>
<feature type="transmembrane region" description="Helical" evidence="1">
    <location>
        <begin position="27"/>
        <end position="48"/>
    </location>
</feature>
<sequence>MLLVESGSVYCAICVSSMPNIKRIRDILILLQGLVVVFVGISLTHTNALTSPFMNTVAHIYYGCLGPLVAIYPMSIIVLVAVRKSRMENSLQNHLPDYNVDITIMLPQSAIGEKFGTSEGDLTYAPPISSIASEQTSQR</sequence>
<keyword evidence="1" id="KW-0472">Membrane</keyword>
<proteinExistence type="predicted"/>
<dbReference type="AlphaFoldDB" id="A0A4Q9MNJ0"/>
<keyword evidence="1" id="KW-0812">Transmembrane</keyword>
<feature type="transmembrane region" description="Helical" evidence="1">
    <location>
        <begin position="60"/>
        <end position="82"/>
    </location>
</feature>
<dbReference type="Proteomes" id="UP000292957">
    <property type="component" value="Unassembled WGS sequence"/>
</dbReference>
<keyword evidence="1" id="KW-1133">Transmembrane helix</keyword>
<protein>
    <submittedName>
        <fullName evidence="2">Uncharacterized protein</fullName>
    </submittedName>
</protein>
<evidence type="ECO:0000256" key="1">
    <source>
        <dbReference type="SAM" id="Phobius"/>
    </source>
</evidence>
<evidence type="ECO:0000313" key="2">
    <source>
        <dbReference type="EMBL" id="TBU27636.1"/>
    </source>
</evidence>
<gene>
    <name evidence="2" type="ORF">BD311DRAFT_760090</name>
</gene>
<accession>A0A4Q9MNJ0</accession>